<sequence length="422" mass="48816">MAVSPDGKYVFLIGARKIRVIAEGQHPEWTTSFEMNVINVDLESRRTVRINDLCDFGEYFVQLYAIDSKTLVILDYNFSQLTLRQRLIKVYTNSTYSPFHRCYRYITSQTSYIKTAIGCHYCAVLSRARFEGDFVALMLPKSPADFSSTIPLPMDIGASITEMNDGLSLSLSLSVTHYISPFFMRNDQDLCFLAINNSTLDIDPKTIACLNISKKIWYTRGVSRNASSTFPQDEYEQTPLVVDCSVSGCGFRQLALVARYRTPLYNWRWRVCDAILWIQMRLIRLFFFCLDYRAEFIGKIILSITSAVSWWRDYLVLRPFTRVGVLNLESLLWTDVSNYLNDIRFTDQITQFASDTGQIVSFVCRTWSDDDCELSIRMLKSPFVIPSLYSLANFQLRKSTNLSVLEFRRKYVRHLSSIEDIN</sequence>
<accession>A0A0M3HRQ9</accession>
<evidence type="ECO:0000313" key="1">
    <source>
        <dbReference type="Proteomes" id="UP000036681"/>
    </source>
</evidence>
<dbReference type="AlphaFoldDB" id="A0A0M3HRQ9"/>
<name>A0A0M3HRQ9_ASCLU</name>
<proteinExistence type="predicted"/>
<organism evidence="1 2">
    <name type="scientific">Ascaris lumbricoides</name>
    <name type="common">Giant roundworm</name>
    <dbReference type="NCBI Taxonomy" id="6252"/>
    <lineage>
        <taxon>Eukaryota</taxon>
        <taxon>Metazoa</taxon>
        <taxon>Ecdysozoa</taxon>
        <taxon>Nematoda</taxon>
        <taxon>Chromadorea</taxon>
        <taxon>Rhabditida</taxon>
        <taxon>Spirurina</taxon>
        <taxon>Ascaridomorpha</taxon>
        <taxon>Ascaridoidea</taxon>
        <taxon>Ascarididae</taxon>
        <taxon>Ascaris</taxon>
    </lineage>
</organism>
<dbReference type="Proteomes" id="UP000036681">
    <property type="component" value="Unplaced"/>
</dbReference>
<reference evidence="2" key="1">
    <citation type="submission" date="2017-02" db="UniProtKB">
        <authorList>
            <consortium name="WormBaseParasite"/>
        </authorList>
    </citation>
    <scope>IDENTIFICATION</scope>
</reference>
<dbReference type="WBParaSite" id="ALUE_0000503201-mRNA-1">
    <property type="protein sequence ID" value="ALUE_0000503201-mRNA-1"/>
    <property type="gene ID" value="ALUE_0000503201"/>
</dbReference>
<protein>
    <submittedName>
        <fullName evidence="2">CNH domain-containing protein</fullName>
    </submittedName>
</protein>
<keyword evidence="1" id="KW-1185">Reference proteome</keyword>
<evidence type="ECO:0000313" key="2">
    <source>
        <dbReference type="WBParaSite" id="ALUE_0000503201-mRNA-1"/>
    </source>
</evidence>